<evidence type="ECO:0000256" key="2">
    <source>
        <dbReference type="PROSITE-ProRule" id="PRU00266"/>
    </source>
</evidence>
<dbReference type="PANTHER" id="PTHR46205">
    <property type="entry name" value="LOQUACIOUS, ISOFORM B"/>
    <property type="match status" value="1"/>
</dbReference>
<reference evidence="5" key="1">
    <citation type="submission" date="2023-01" db="EMBL/GenBank/DDBJ databases">
        <title>Key to firefly adult light organ development and bioluminescence: homeobox transcription factors regulate luciferase expression and transportation to peroxisome.</title>
        <authorList>
            <person name="Fu X."/>
        </authorList>
    </citation>
    <scope>NUCLEOTIDE SEQUENCE [LARGE SCALE GENOMIC DNA]</scope>
</reference>
<dbReference type="InterPro" id="IPR051247">
    <property type="entry name" value="RLC_Component"/>
</dbReference>
<dbReference type="GO" id="GO:0070920">
    <property type="term" value="P:regulation of regulatory ncRNA processing"/>
    <property type="evidence" value="ECO:0007669"/>
    <property type="project" value="TreeGrafter"/>
</dbReference>
<feature type="domain" description="DRBM" evidence="3">
    <location>
        <begin position="6"/>
        <end position="69"/>
    </location>
</feature>
<accession>A0AAN7Q9P4</accession>
<dbReference type="GO" id="GO:0030422">
    <property type="term" value="P:siRNA processing"/>
    <property type="evidence" value="ECO:0007669"/>
    <property type="project" value="TreeGrafter"/>
</dbReference>
<dbReference type="GO" id="GO:0035197">
    <property type="term" value="F:siRNA binding"/>
    <property type="evidence" value="ECO:0007669"/>
    <property type="project" value="TreeGrafter"/>
</dbReference>
<dbReference type="GO" id="GO:0070578">
    <property type="term" value="C:RISC-loading complex"/>
    <property type="evidence" value="ECO:0007669"/>
    <property type="project" value="TreeGrafter"/>
</dbReference>
<protein>
    <recommendedName>
        <fullName evidence="3">DRBM domain-containing protein</fullName>
    </recommendedName>
</protein>
<feature type="domain" description="DRBM" evidence="3">
    <location>
        <begin position="92"/>
        <end position="156"/>
    </location>
</feature>
<evidence type="ECO:0000259" key="3">
    <source>
        <dbReference type="PROSITE" id="PS50137"/>
    </source>
</evidence>
<organism evidence="4 5">
    <name type="scientific">Aquatica leii</name>
    <dbReference type="NCBI Taxonomy" id="1421715"/>
    <lineage>
        <taxon>Eukaryota</taxon>
        <taxon>Metazoa</taxon>
        <taxon>Ecdysozoa</taxon>
        <taxon>Arthropoda</taxon>
        <taxon>Hexapoda</taxon>
        <taxon>Insecta</taxon>
        <taxon>Pterygota</taxon>
        <taxon>Neoptera</taxon>
        <taxon>Endopterygota</taxon>
        <taxon>Coleoptera</taxon>
        <taxon>Polyphaga</taxon>
        <taxon>Elateriformia</taxon>
        <taxon>Elateroidea</taxon>
        <taxon>Lampyridae</taxon>
        <taxon>Luciolinae</taxon>
        <taxon>Aquatica</taxon>
    </lineage>
</organism>
<gene>
    <name evidence="4" type="ORF">RN001_003588</name>
</gene>
<dbReference type="PANTHER" id="PTHR46205:SF3">
    <property type="entry name" value="LOQUACIOUS, ISOFORM B"/>
    <property type="match status" value="1"/>
</dbReference>
<comment type="caution">
    <text evidence="4">The sequence shown here is derived from an EMBL/GenBank/DDBJ whole genome shotgun (WGS) entry which is preliminary data.</text>
</comment>
<sequence>MAVHKSPISILQERSMGLGKPLPDYHITQDGPGFKCVVMVDGINATGVGDNKKTAKQNAAEKAINMLNIRNDNKIVDLSTLEDTPIKIPTLNSIGKLNEMCSKFCRIYPTYDDCGFLNSMFIIKCILLQHETIGRGKTKKEAKQEAAAKMLNKVKVEDLEQFSIQDNEDYKYSTTCNKTVIATFKELSVANRKNTTTNTTITPNETNAKFIKNLDNNDFLFMHETTNVDVLKKIFRKLNVTFKISEFQKVPLILVLKTDSANGLPSCTFLHHGATYEETELFLLKKALDSICIILK</sequence>
<evidence type="ECO:0000256" key="1">
    <source>
        <dbReference type="ARBA" id="ARBA00022884"/>
    </source>
</evidence>
<dbReference type="GO" id="GO:0005737">
    <property type="term" value="C:cytoplasm"/>
    <property type="evidence" value="ECO:0007669"/>
    <property type="project" value="TreeGrafter"/>
</dbReference>
<proteinExistence type="predicted"/>
<dbReference type="Gene3D" id="3.30.160.20">
    <property type="match status" value="2"/>
</dbReference>
<keyword evidence="5" id="KW-1185">Reference proteome</keyword>
<evidence type="ECO:0000313" key="5">
    <source>
        <dbReference type="Proteomes" id="UP001353858"/>
    </source>
</evidence>
<dbReference type="Pfam" id="PF00035">
    <property type="entry name" value="dsrm"/>
    <property type="match status" value="2"/>
</dbReference>
<dbReference type="AlphaFoldDB" id="A0AAN7Q9P4"/>
<dbReference type="SUPFAM" id="SSF54768">
    <property type="entry name" value="dsRNA-binding domain-like"/>
    <property type="match status" value="2"/>
</dbReference>
<dbReference type="GO" id="GO:0005634">
    <property type="term" value="C:nucleus"/>
    <property type="evidence" value="ECO:0007669"/>
    <property type="project" value="TreeGrafter"/>
</dbReference>
<dbReference type="PROSITE" id="PS50137">
    <property type="entry name" value="DS_RBD"/>
    <property type="match status" value="2"/>
</dbReference>
<dbReference type="SMART" id="SM00358">
    <property type="entry name" value="DSRM"/>
    <property type="match status" value="2"/>
</dbReference>
<dbReference type="EMBL" id="JARPUR010000001">
    <property type="protein sequence ID" value="KAK4887317.1"/>
    <property type="molecule type" value="Genomic_DNA"/>
</dbReference>
<dbReference type="Proteomes" id="UP001353858">
    <property type="component" value="Unassembled WGS sequence"/>
</dbReference>
<dbReference type="GO" id="GO:0016442">
    <property type="term" value="C:RISC complex"/>
    <property type="evidence" value="ECO:0007669"/>
    <property type="project" value="TreeGrafter"/>
</dbReference>
<keyword evidence="1 2" id="KW-0694">RNA-binding</keyword>
<dbReference type="GO" id="GO:0003725">
    <property type="term" value="F:double-stranded RNA binding"/>
    <property type="evidence" value="ECO:0007669"/>
    <property type="project" value="TreeGrafter"/>
</dbReference>
<evidence type="ECO:0000313" key="4">
    <source>
        <dbReference type="EMBL" id="KAK4887317.1"/>
    </source>
</evidence>
<name>A0AAN7Q9P4_9COLE</name>
<dbReference type="CDD" id="cd00048">
    <property type="entry name" value="DSRM_SF"/>
    <property type="match status" value="1"/>
</dbReference>
<dbReference type="InterPro" id="IPR014720">
    <property type="entry name" value="dsRBD_dom"/>
</dbReference>